<dbReference type="InterPro" id="IPR052529">
    <property type="entry name" value="Bact_Transport_Assoc"/>
</dbReference>
<evidence type="ECO:0000313" key="4">
    <source>
        <dbReference type="Proteomes" id="UP001589793"/>
    </source>
</evidence>
<dbReference type="RefSeq" id="WP_376982987.1">
    <property type="nucleotide sequence ID" value="NZ_JBHLSV010000034.1"/>
</dbReference>
<sequence length="416" mass="43677">MTVPSARPATLRALARLLAGERVAVTAVPLSQRAAGPDLARGAALAGIALANTVGWMYGGTWTALAKQADAGPLDRTVDVLVSLLADNRGFPMFALLFGYGIGVLHRRGQQRGETAGAFRRRMARRHLVLAGIGLAHGVLLFPGDIILPYAVIGMLAVLFASRSRRIVMLGALIAAPMLALWGWSDGLVGLQTGIASLPAVQAGDYGTSVLIRAQETGWALLTMPATDLGLLTPMLIGLLMARGRVLEDVTRNRETLASLVRWLLPLSLLGAAPLTWVMVRDPWHEAVTSPALLGGLGVLHQLTGLAGAVAYAAGAALLCAGYRRGRARTGRRALVALGRMSLTAYLLQSLLALAVFPAYTFGLGGRLGSAGASAIMLGTWAAGLVLAWILARRGRRGPAEQLLRTLARPVPEVRG</sequence>
<feature type="transmembrane region" description="Helical" evidence="1">
    <location>
        <begin position="146"/>
        <end position="162"/>
    </location>
</feature>
<evidence type="ECO:0000259" key="2">
    <source>
        <dbReference type="Pfam" id="PF04235"/>
    </source>
</evidence>
<reference evidence="3 4" key="1">
    <citation type="submission" date="2024-09" db="EMBL/GenBank/DDBJ databases">
        <authorList>
            <person name="Sun Q."/>
            <person name="Mori K."/>
        </authorList>
    </citation>
    <scope>NUCLEOTIDE SEQUENCE [LARGE SCALE GENOMIC DNA]</scope>
    <source>
        <strain evidence="3 4">CICC 10874</strain>
    </source>
</reference>
<comment type="caution">
    <text evidence="3">The sequence shown here is derived from an EMBL/GenBank/DDBJ whole genome shotgun (WGS) entry which is preliminary data.</text>
</comment>
<keyword evidence="1" id="KW-0472">Membrane</keyword>
<feature type="transmembrane region" description="Helical" evidence="1">
    <location>
        <begin position="123"/>
        <end position="140"/>
    </location>
</feature>
<feature type="transmembrane region" description="Helical" evidence="1">
    <location>
        <begin position="167"/>
        <end position="184"/>
    </location>
</feature>
<feature type="domain" description="DUF418" evidence="2">
    <location>
        <begin position="242"/>
        <end position="408"/>
    </location>
</feature>
<feature type="transmembrane region" description="Helical" evidence="1">
    <location>
        <begin position="39"/>
        <end position="60"/>
    </location>
</feature>
<proteinExistence type="predicted"/>
<dbReference type="InterPro" id="IPR007349">
    <property type="entry name" value="DUF418"/>
</dbReference>
<keyword evidence="1" id="KW-1133">Transmembrane helix</keyword>
<gene>
    <name evidence="3" type="ORF">ACFFF6_18500</name>
</gene>
<organism evidence="3 4">
    <name type="scientific">Brachybacterium hainanense</name>
    <dbReference type="NCBI Taxonomy" id="1541174"/>
    <lineage>
        <taxon>Bacteria</taxon>
        <taxon>Bacillati</taxon>
        <taxon>Actinomycetota</taxon>
        <taxon>Actinomycetes</taxon>
        <taxon>Micrococcales</taxon>
        <taxon>Dermabacteraceae</taxon>
        <taxon>Brachybacterium</taxon>
    </lineage>
</organism>
<name>A0ABV6RG10_9MICO</name>
<feature type="transmembrane region" description="Helical" evidence="1">
    <location>
        <begin position="219"/>
        <end position="242"/>
    </location>
</feature>
<dbReference type="Pfam" id="PF04235">
    <property type="entry name" value="DUF418"/>
    <property type="match status" value="1"/>
</dbReference>
<evidence type="ECO:0000313" key="3">
    <source>
        <dbReference type="EMBL" id="MFC0675945.1"/>
    </source>
</evidence>
<keyword evidence="4" id="KW-1185">Reference proteome</keyword>
<feature type="transmembrane region" description="Helical" evidence="1">
    <location>
        <begin position="343"/>
        <end position="362"/>
    </location>
</feature>
<keyword evidence="1" id="KW-0812">Transmembrane</keyword>
<feature type="transmembrane region" description="Helical" evidence="1">
    <location>
        <begin position="368"/>
        <end position="392"/>
    </location>
</feature>
<dbReference type="PANTHER" id="PTHR30590:SF2">
    <property type="entry name" value="INNER MEMBRANE PROTEIN"/>
    <property type="match status" value="1"/>
</dbReference>
<accession>A0ABV6RG10</accession>
<dbReference type="Proteomes" id="UP001589793">
    <property type="component" value="Unassembled WGS sequence"/>
</dbReference>
<dbReference type="EMBL" id="JBHLSV010000034">
    <property type="protein sequence ID" value="MFC0675945.1"/>
    <property type="molecule type" value="Genomic_DNA"/>
</dbReference>
<feature type="transmembrane region" description="Helical" evidence="1">
    <location>
        <begin position="80"/>
        <end position="102"/>
    </location>
</feature>
<dbReference type="PANTHER" id="PTHR30590">
    <property type="entry name" value="INNER MEMBRANE PROTEIN"/>
    <property type="match status" value="1"/>
</dbReference>
<evidence type="ECO:0000256" key="1">
    <source>
        <dbReference type="SAM" id="Phobius"/>
    </source>
</evidence>
<protein>
    <submittedName>
        <fullName evidence="3">DUF418 domain-containing protein</fullName>
    </submittedName>
</protein>
<feature type="transmembrane region" description="Helical" evidence="1">
    <location>
        <begin position="300"/>
        <end position="323"/>
    </location>
</feature>
<feature type="transmembrane region" description="Helical" evidence="1">
    <location>
        <begin position="263"/>
        <end position="280"/>
    </location>
</feature>